<sequence length="244" mass="27636">MRARCLFLLVILAGISGVSVAGPPTGDRIVQRADAILNPVGTYRSLNRLLILRDQDAQREYRMQTLRRGSARMLVTFLEPRRMHGQVLLRKGENQWLYFPKLKRTLKVPRRQALAGSDFSYGDILNIDLAADYSAALIGETVFQGQSAYVVKLTATRPEATYDNISYEVRQSDYASLRRAFFTKSGKKLKTLAFRDHDEALLPRLWIMKSALQKDSETHLIVKSMDTAASVPDSAFSLQALRRR</sequence>
<proteinExistence type="predicted"/>
<evidence type="ECO:0000256" key="2">
    <source>
        <dbReference type="ARBA" id="ARBA00022448"/>
    </source>
</evidence>
<evidence type="ECO:0000256" key="4">
    <source>
        <dbReference type="ARBA" id="ARBA00022927"/>
    </source>
</evidence>
<organism evidence="7">
    <name type="scientific">Candidatus Kentrum sp. DK</name>
    <dbReference type="NCBI Taxonomy" id="2126562"/>
    <lineage>
        <taxon>Bacteria</taxon>
        <taxon>Pseudomonadati</taxon>
        <taxon>Pseudomonadota</taxon>
        <taxon>Gammaproteobacteria</taxon>
        <taxon>Candidatus Kentrum</taxon>
    </lineage>
</organism>
<evidence type="ECO:0000313" key="7">
    <source>
        <dbReference type="EMBL" id="VFJ46054.1"/>
    </source>
</evidence>
<gene>
    <name evidence="7" type="ORF">BECKDK2373B_GA0170837_101217</name>
</gene>
<evidence type="ECO:0000256" key="1">
    <source>
        <dbReference type="ARBA" id="ARBA00011245"/>
    </source>
</evidence>
<dbReference type="AlphaFoldDB" id="A0A450S339"/>
<protein>
    <submittedName>
        <fullName evidence="7">Outer membrane lipoprotein-sorting protein</fullName>
    </submittedName>
</protein>
<dbReference type="InterPro" id="IPR029046">
    <property type="entry name" value="LolA/LolB/LppX"/>
</dbReference>
<reference evidence="7" key="1">
    <citation type="submission" date="2019-02" db="EMBL/GenBank/DDBJ databases">
        <authorList>
            <person name="Gruber-Vodicka R. H."/>
            <person name="Seah K. B. B."/>
        </authorList>
    </citation>
    <scope>NUCLEOTIDE SEQUENCE</scope>
    <source>
        <strain evidence="7">BECK_DK47</strain>
    </source>
</reference>
<dbReference type="CDD" id="cd16329">
    <property type="entry name" value="LolA_like"/>
    <property type="match status" value="1"/>
</dbReference>
<name>A0A450S339_9GAMM</name>
<feature type="signal peptide" evidence="5">
    <location>
        <begin position="1"/>
        <end position="21"/>
    </location>
</feature>
<keyword evidence="3 5" id="KW-0732">Signal</keyword>
<dbReference type="SUPFAM" id="SSF89392">
    <property type="entry name" value="Prokaryotic lipoproteins and lipoprotein localization factors"/>
    <property type="match status" value="1"/>
</dbReference>
<evidence type="ECO:0000259" key="6">
    <source>
        <dbReference type="Pfam" id="PF17131"/>
    </source>
</evidence>
<accession>A0A450S339</accession>
<evidence type="ECO:0000256" key="5">
    <source>
        <dbReference type="SAM" id="SignalP"/>
    </source>
</evidence>
<feature type="chain" id="PRO_5019149333" evidence="5">
    <location>
        <begin position="22"/>
        <end position="244"/>
    </location>
</feature>
<feature type="domain" description="Uncharacterized protein TP-0789" evidence="6">
    <location>
        <begin position="70"/>
        <end position="243"/>
    </location>
</feature>
<dbReference type="EMBL" id="CAADEX010000012">
    <property type="protein sequence ID" value="VFJ46054.1"/>
    <property type="molecule type" value="Genomic_DNA"/>
</dbReference>
<dbReference type="GO" id="GO:0015031">
    <property type="term" value="P:protein transport"/>
    <property type="evidence" value="ECO:0007669"/>
    <property type="project" value="UniProtKB-KW"/>
</dbReference>
<keyword evidence="4" id="KW-0653">Protein transport</keyword>
<dbReference type="InterPro" id="IPR033399">
    <property type="entry name" value="TP_0789-like"/>
</dbReference>
<dbReference type="Pfam" id="PF17131">
    <property type="entry name" value="LolA_like"/>
    <property type="match status" value="1"/>
</dbReference>
<keyword evidence="7" id="KW-0449">Lipoprotein</keyword>
<dbReference type="Gene3D" id="2.50.20.10">
    <property type="entry name" value="Lipoprotein localisation LolA/LolB/LppX"/>
    <property type="match status" value="1"/>
</dbReference>
<keyword evidence="2" id="KW-0813">Transport</keyword>
<comment type="subunit">
    <text evidence="1">Monomer.</text>
</comment>
<evidence type="ECO:0000256" key="3">
    <source>
        <dbReference type="ARBA" id="ARBA00022729"/>
    </source>
</evidence>